<dbReference type="InterPro" id="IPR027267">
    <property type="entry name" value="AH/BAR_dom_sf"/>
</dbReference>
<proteinExistence type="predicted"/>
<keyword evidence="1" id="KW-0175">Coiled coil</keyword>
<dbReference type="AlphaFoldDB" id="A0ABD0JQQ8"/>
<reference evidence="2 3" key="1">
    <citation type="journal article" date="2023" name="Sci. Data">
        <title>Genome assembly of the Korean intertidal mud-creeper Batillaria attramentaria.</title>
        <authorList>
            <person name="Patra A.K."/>
            <person name="Ho P.T."/>
            <person name="Jun S."/>
            <person name="Lee S.J."/>
            <person name="Kim Y."/>
            <person name="Won Y.J."/>
        </authorList>
    </citation>
    <scope>NUCLEOTIDE SEQUENCE [LARGE SCALE GENOMIC DNA]</scope>
    <source>
        <strain evidence="2">Wonlab-2016</strain>
    </source>
</reference>
<evidence type="ECO:0000256" key="1">
    <source>
        <dbReference type="SAM" id="Coils"/>
    </source>
</evidence>
<name>A0ABD0JQQ8_9CAEN</name>
<dbReference type="Proteomes" id="UP001519460">
    <property type="component" value="Unassembled WGS sequence"/>
</dbReference>
<evidence type="ECO:0000313" key="2">
    <source>
        <dbReference type="EMBL" id="KAK7477183.1"/>
    </source>
</evidence>
<comment type="caution">
    <text evidence="2">The sequence shown here is derived from an EMBL/GenBank/DDBJ whole genome shotgun (WGS) entry which is preliminary data.</text>
</comment>
<dbReference type="SUPFAM" id="SSF103657">
    <property type="entry name" value="BAR/IMD domain-like"/>
    <property type="match status" value="1"/>
</dbReference>
<dbReference type="PANTHER" id="PTHR15735:SF21">
    <property type="entry name" value="PROTEIN NERVOUS WRECK"/>
    <property type="match status" value="1"/>
</dbReference>
<gene>
    <name evidence="2" type="ORF">BaRGS_00031568</name>
</gene>
<feature type="coiled-coil region" evidence="1">
    <location>
        <begin position="126"/>
        <end position="167"/>
    </location>
</feature>
<dbReference type="Gene3D" id="1.20.1270.60">
    <property type="entry name" value="Arfaptin homology (AH) domain/BAR domain"/>
    <property type="match status" value="1"/>
</dbReference>
<sequence length="438" mass="49691">MSQKYTALGHPDLKDAVHLHNYSIFRLAVLVSEFAQQMAAAHELFSKEIQSVISAFRRRSYELKKERPVDTPCSIFTAWETLLQETEMDAQAHLDAAGLLIKNVYRPLQEVATHKSTHTQQLIAFRDILEKLLEQCETGLTKVEEEYQDAINALAEKTEEEEEAQTKEKALNCHNEYLLSLRSTNRTIEQFRVTLPDVLEEMEEIYIDASNTINVAIEGHALLMLTKATEQHRRFENQLKICRQVNPQLDVSFFVSAANPENVPMPRVSLHHFHVTLPPGAEELEVILRNQLIVDECTEKGLNDRRVSLQRRGMELASAIKHSQDKINAHINVCQRCSRLLLSPESCRCIDADWLNRFPLVQVSRVCVLASGTKGRVTCEVKRDHLAGLYLSSCCISHLLTAASHPSTSQPPPPPTFTPDFHHPSVSFLWALFSHLCS</sequence>
<accession>A0ABD0JQQ8</accession>
<dbReference type="EMBL" id="JACVVK020000356">
    <property type="protein sequence ID" value="KAK7477183.1"/>
    <property type="molecule type" value="Genomic_DNA"/>
</dbReference>
<keyword evidence="3" id="KW-1185">Reference proteome</keyword>
<dbReference type="PANTHER" id="PTHR15735">
    <property type="entry name" value="FCH AND DOUBLE SH3 DOMAINS PROTEIN"/>
    <property type="match status" value="1"/>
</dbReference>
<evidence type="ECO:0000313" key="3">
    <source>
        <dbReference type="Proteomes" id="UP001519460"/>
    </source>
</evidence>
<protein>
    <submittedName>
        <fullName evidence="2">Uncharacterized protein</fullName>
    </submittedName>
</protein>
<organism evidence="2 3">
    <name type="scientific">Batillaria attramentaria</name>
    <dbReference type="NCBI Taxonomy" id="370345"/>
    <lineage>
        <taxon>Eukaryota</taxon>
        <taxon>Metazoa</taxon>
        <taxon>Spiralia</taxon>
        <taxon>Lophotrochozoa</taxon>
        <taxon>Mollusca</taxon>
        <taxon>Gastropoda</taxon>
        <taxon>Caenogastropoda</taxon>
        <taxon>Sorbeoconcha</taxon>
        <taxon>Cerithioidea</taxon>
        <taxon>Batillariidae</taxon>
        <taxon>Batillaria</taxon>
    </lineage>
</organism>